<evidence type="ECO:0008006" key="2">
    <source>
        <dbReference type="Google" id="ProtNLM"/>
    </source>
</evidence>
<evidence type="ECO:0000313" key="1">
    <source>
        <dbReference type="EMBL" id="SUZ85187.1"/>
    </source>
</evidence>
<proteinExistence type="predicted"/>
<gene>
    <name evidence="1" type="ORF">METZ01_LOCUS38041</name>
</gene>
<sequence>MNKGDNLMLKYLMYSIFLLSPIMSQTDPDTSSSDDGGEEQKYAMNTSVYVDFSKNTGNTTAEILYYGLSFGLFGDYGPLKDTEFSFNYSANDAVVSGEQWEDDANLILKFDLWASQRFSPFLFLQNEKDAIVGLNNRLNYGIGGKVNLMFGTSISYALLAESENYTTYESTIESIDSVESEYYYYVWDYDTTYGYSEADSIRDFARHSIRPKIKLKLLDGNVVFDYRFYYKPNLEDFDDYLLQNELTVNIATFYEAMSIYLTYSDSYNSRYDKPDAQFKPKDSSLSIGFQFDL</sequence>
<dbReference type="EMBL" id="UINC01001624">
    <property type="protein sequence ID" value="SUZ85187.1"/>
    <property type="molecule type" value="Genomic_DNA"/>
</dbReference>
<reference evidence="1" key="1">
    <citation type="submission" date="2018-05" db="EMBL/GenBank/DDBJ databases">
        <authorList>
            <person name="Lanie J.A."/>
            <person name="Ng W.-L."/>
            <person name="Kazmierczak K.M."/>
            <person name="Andrzejewski T.M."/>
            <person name="Davidsen T.M."/>
            <person name="Wayne K.J."/>
            <person name="Tettelin H."/>
            <person name="Glass J.I."/>
            <person name="Rusch D."/>
            <person name="Podicherti R."/>
            <person name="Tsui H.-C.T."/>
            <person name="Winkler M.E."/>
        </authorList>
    </citation>
    <scope>NUCLEOTIDE SEQUENCE</scope>
</reference>
<organism evidence="1">
    <name type="scientific">marine metagenome</name>
    <dbReference type="NCBI Taxonomy" id="408172"/>
    <lineage>
        <taxon>unclassified sequences</taxon>
        <taxon>metagenomes</taxon>
        <taxon>ecological metagenomes</taxon>
    </lineage>
</organism>
<dbReference type="AlphaFoldDB" id="A0A381R5Q5"/>
<name>A0A381R5Q5_9ZZZZ</name>
<protein>
    <recommendedName>
        <fullName evidence="2">DUF481 domain-containing protein</fullName>
    </recommendedName>
</protein>
<accession>A0A381R5Q5</accession>